<dbReference type="Gene3D" id="3.40.30.10">
    <property type="entry name" value="Glutaredoxin"/>
    <property type="match status" value="1"/>
</dbReference>
<dbReference type="Proteomes" id="UP000236737">
    <property type="component" value="Unassembled WGS sequence"/>
</dbReference>
<evidence type="ECO:0000313" key="2">
    <source>
        <dbReference type="EMBL" id="SEF49034.1"/>
    </source>
</evidence>
<evidence type="ECO:0000259" key="1">
    <source>
        <dbReference type="Pfam" id="PF01323"/>
    </source>
</evidence>
<keyword evidence="3" id="KW-1185">Reference proteome</keyword>
<dbReference type="Pfam" id="PF01323">
    <property type="entry name" value="DSBA"/>
    <property type="match status" value="1"/>
</dbReference>
<dbReference type="RefSeq" id="WP_103998405.1">
    <property type="nucleotide sequence ID" value="NZ_FNVP01000001.1"/>
</dbReference>
<dbReference type="AlphaFoldDB" id="A0A1H5SF34"/>
<sequence length="238" mass="26984">MENKLKIQIWSDIMCPFCYIGKRRIEEALRLFEHKDAVEIEWKSYQLDASFIASTEDNMVEHLAEKYRKDNDWAQNMLDNMTQNAKTAGLDFHFEKAILANSFNAHRLLHLAKKYNLANELEELLFKAYLTEGKNVNDLDTLSKLGIEVGLDAEAIAQVLNSDTYGAEVKKDQEEANTIGVQGVPFFVIDNKYAISGAQPATAFLETLEKVWQEGKFDSNVTLLNTTTENSCDINGCD</sequence>
<name>A0A1H5SF34_9FLAO</name>
<protein>
    <submittedName>
        <fullName evidence="2">Protein disulfide-isomerase</fullName>
    </submittedName>
</protein>
<dbReference type="PANTHER" id="PTHR13887">
    <property type="entry name" value="GLUTATHIONE S-TRANSFERASE KAPPA"/>
    <property type="match status" value="1"/>
</dbReference>
<proteinExistence type="predicted"/>
<keyword evidence="2" id="KW-0413">Isomerase</keyword>
<dbReference type="SUPFAM" id="SSF52833">
    <property type="entry name" value="Thioredoxin-like"/>
    <property type="match status" value="1"/>
</dbReference>
<dbReference type="EMBL" id="FNVP01000001">
    <property type="protein sequence ID" value="SEF49034.1"/>
    <property type="molecule type" value="Genomic_DNA"/>
</dbReference>
<organism evidence="2 3">
    <name type="scientific">Flavobacterium urumqiense</name>
    <dbReference type="NCBI Taxonomy" id="935224"/>
    <lineage>
        <taxon>Bacteria</taxon>
        <taxon>Pseudomonadati</taxon>
        <taxon>Bacteroidota</taxon>
        <taxon>Flavobacteriia</taxon>
        <taxon>Flavobacteriales</taxon>
        <taxon>Flavobacteriaceae</taxon>
        <taxon>Flavobacterium</taxon>
    </lineage>
</organism>
<dbReference type="CDD" id="cd03024">
    <property type="entry name" value="DsbA_FrnE"/>
    <property type="match status" value="1"/>
</dbReference>
<dbReference type="InterPro" id="IPR036249">
    <property type="entry name" value="Thioredoxin-like_sf"/>
</dbReference>
<dbReference type="InterPro" id="IPR001853">
    <property type="entry name" value="DSBA-like_thioredoxin_dom"/>
</dbReference>
<accession>A0A1H5SF34</accession>
<dbReference type="OrthoDB" id="9799122at2"/>
<dbReference type="PANTHER" id="PTHR13887:SF41">
    <property type="entry name" value="THIOREDOXIN SUPERFAMILY PROTEIN"/>
    <property type="match status" value="1"/>
</dbReference>
<evidence type="ECO:0000313" key="3">
    <source>
        <dbReference type="Proteomes" id="UP000236737"/>
    </source>
</evidence>
<gene>
    <name evidence="2" type="ORF">SAMN04488130_101255</name>
</gene>
<feature type="domain" description="DSBA-like thioredoxin" evidence="1">
    <location>
        <begin position="7"/>
        <end position="208"/>
    </location>
</feature>
<dbReference type="GO" id="GO:0016491">
    <property type="term" value="F:oxidoreductase activity"/>
    <property type="evidence" value="ECO:0007669"/>
    <property type="project" value="InterPro"/>
</dbReference>
<reference evidence="3" key="1">
    <citation type="submission" date="2016-10" db="EMBL/GenBank/DDBJ databases">
        <authorList>
            <person name="Varghese N."/>
            <person name="Submissions S."/>
        </authorList>
    </citation>
    <scope>NUCLEOTIDE SEQUENCE [LARGE SCALE GENOMIC DNA]</scope>
    <source>
        <strain evidence="3">CGMCC 1.9230</strain>
    </source>
</reference>
<dbReference type="GO" id="GO:0016853">
    <property type="term" value="F:isomerase activity"/>
    <property type="evidence" value="ECO:0007669"/>
    <property type="project" value="UniProtKB-KW"/>
</dbReference>